<dbReference type="InterPro" id="IPR031139">
    <property type="entry name" value="RPGRIP1_fam"/>
</dbReference>
<name>A0A8C5B1R9_GADMO</name>
<feature type="region of interest" description="Disordered" evidence="7">
    <location>
        <begin position="147"/>
        <end position="213"/>
    </location>
</feature>
<dbReference type="PANTHER" id="PTHR14240:SF1">
    <property type="entry name" value="PROTEIN FANTOM-RELATED"/>
    <property type="match status" value="1"/>
</dbReference>
<feature type="coiled-coil region" evidence="6">
    <location>
        <begin position="421"/>
        <end position="469"/>
    </location>
</feature>
<sequence>MSTFADETAADMPVKDITVTLSHFAPGPQDTSSGQNGRARQDIARVSREELEDRYLRLHDENLLLKQNNNTQEDKIKRLATKLVKLVKDRRRLEQLVTGAGAGGNGSRPAARARDVEMEEVMEELHEKVRGLQLENERLKQRLLVAKQQVQGQSRKPSPYGRVQSRVDTGRRRAREDSPSPSRLHQRGEAPGRSYGDWSVEEGGRPPTGMLPRYGHSLLEEARAEIRNLENVLESQRGQLEELERDSDLLREQLRRKEAEHHEALLELRQHHTDGQRSTVSSNVAMIRLQKQLAERASALTVLEGRFLQLQEGQKAMKASHQALMDKVEEVTGQLKQERQKSLGLENQLHSMNFSQIRTEEFHVRISDLEKERDLLKDNCDKLVNSALDVSQEQKWRLQEQQLRVQIGQLETALKADLTDKNQILDKIKDERDVNDRLTEEKKRLQIQFLEQKQQLEELNERLKFYTKESELGGGELSEALILIRARKARQSGDLSFLEQVEEEERGGGPQSSVWDLRAAHAETIQELEKTRGLLLIQNQINKDYQGELDALTRKMESDKMEYEVRLEHLAKLLDGRAAKVKKLEVQLKDIAYGTKPYVFKPDAAAVDPLGGEEPEVRLERGENVLELHVGRATLSSSALESLGDRRQPPALFCTYGFYDSELHATPVVDGRAGPDFNFTSRYVVRMDDFFMEYLHTSSLSVELHRAEGLAFRTLAVGTLRLRQLVEEDGKASGTLQLVGGWPRGCFGSLEFWMRLKVPMQQTLRLYRERLSALGYINTKRHKRKSTHSVNVLGVTVQRCSDLPTAGPREPSPYVFYKFYDFPYRDTPVAHDQRHPAFGHHVPYSVAMDADLDRYLKSEELQLYVLDYKEEQTDAYLGKARVPLLTLGHNKAISGEFELSSPSGTPAGHIEVTLSWKFPYRSPPGSTMTVEQATMVPQDTPESCLAQCCSAQAPLPKPRQITRIKEVPKKVSFLNTDEFNQQVTYLKCWQLDRVFATGTMRSIFGRQPGDWHWLAASKYLLDTQNVKSSERLRVEIVSVNLKPESRAAHDPSVVRLFVEYSLLDLPSEETPLSLPKPAPGQSVHYNYSNVIHVDQENNRPRRELLRGVLEGRNPQMERCAEPH</sequence>
<evidence type="ECO:0000256" key="2">
    <source>
        <dbReference type="ARBA" id="ARBA00006042"/>
    </source>
</evidence>
<keyword evidence="5" id="KW-0966">Cell projection</keyword>
<dbReference type="Pfam" id="PF18111">
    <property type="entry name" value="RPGR1_C"/>
    <property type="match status" value="1"/>
</dbReference>
<feature type="compositionally biased region" description="Polar residues" evidence="7">
    <location>
        <begin position="29"/>
        <end position="38"/>
    </location>
</feature>
<dbReference type="Gene3D" id="2.60.40.150">
    <property type="entry name" value="C2 domain"/>
    <property type="match status" value="3"/>
</dbReference>
<dbReference type="PROSITE" id="PS50004">
    <property type="entry name" value="C2"/>
    <property type="match status" value="1"/>
</dbReference>
<feature type="domain" description="C2" evidence="8">
    <location>
        <begin position="773"/>
        <end position="897"/>
    </location>
</feature>
<dbReference type="InterPro" id="IPR000008">
    <property type="entry name" value="C2_dom"/>
</dbReference>
<dbReference type="InterPro" id="IPR041091">
    <property type="entry name" value="RPGRIP1_C"/>
</dbReference>
<comment type="subcellular location">
    <subcellularLocation>
        <location evidence="1">Cell projection</location>
        <location evidence="1">Cilium</location>
    </subcellularLocation>
</comment>
<keyword evidence="4" id="KW-0969">Cilium</keyword>
<comment type="similarity">
    <text evidence="2">Belongs to the RPGRIP1 family.</text>
</comment>
<gene>
    <name evidence="9" type="primary">rpgrip1l</name>
</gene>
<protein>
    <recommendedName>
        <fullName evidence="8">C2 domain-containing protein</fullName>
    </recommendedName>
</protein>
<feature type="coiled-coil region" evidence="6">
    <location>
        <begin position="48"/>
        <end position="96"/>
    </location>
</feature>
<dbReference type="InterPro" id="IPR035892">
    <property type="entry name" value="C2_domain_sf"/>
</dbReference>
<evidence type="ECO:0000313" key="9">
    <source>
        <dbReference type="Ensembl" id="ENSGMOP00000039573.1"/>
    </source>
</evidence>
<reference evidence="9" key="2">
    <citation type="submission" date="2025-09" db="UniProtKB">
        <authorList>
            <consortium name="Ensembl"/>
        </authorList>
    </citation>
    <scope>IDENTIFICATION</scope>
</reference>
<evidence type="ECO:0000256" key="1">
    <source>
        <dbReference type="ARBA" id="ARBA00004138"/>
    </source>
</evidence>
<dbReference type="Proteomes" id="UP000694546">
    <property type="component" value="Chromosome 9"/>
</dbReference>
<evidence type="ECO:0000256" key="7">
    <source>
        <dbReference type="SAM" id="MobiDB-lite"/>
    </source>
</evidence>
<dbReference type="GO" id="GO:0032391">
    <property type="term" value="C:photoreceptor connecting cilium"/>
    <property type="evidence" value="ECO:0007669"/>
    <property type="project" value="TreeGrafter"/>
</dbReference>
<evidence type="ECO:0000256" key="5">
    <source>
        <dbReference type="ARBA" id="ARBA00023273"/>
    </source>
</evidence>
<dbReference type="Ensembl" id="ENSGMOT00000031832.1">
    <property type="protein sequence ID" value="ENSGMOP00000039573.1"/>
    <property type="gene ID" value="ENSGMOG00000022184.1"/>
</dbReference>
<evidence type="ECO:0000313" key="10">
    <source>
        <dbReference type="Proteomes" id="UP000694546"/>
    </source>
</evidence>
<feature type="compositionally biased region" description="Basic and acidic residues" evidence="7">
    <location>
        <begin position="168"/>
        <end position="178"/>
    </location>
</feature>
<dbReference type="GO" id="GO:0046548">
    <property type="term" value="P:retinal rod cell development"/>
    <property type="evidence" value="ECO:0007669"/>
    <property type="project" value="TreeGrafter"/>
</dbReference>
<evidence type="ECO:0000256" key="3">
    <source>
        <dbReference type="ARBA" id="ARBA00023054"/>
    </source>
</evidence>
<evidence type="ECO:0000256" key="4">
    <source>
        <dbReference type="ARBA" id="ARBA00023069"/>
    </source>
</evidence>
<feature type="region of interest" description="Disordered" evidence="7">
    <location>
        <begin position="22"/>
        <end position="41"/>
    </location>
</feature>
<evidence type="ECO:0000259" key="8">
    <source>
        <dbReference type="PROSITE" id="PS50004"/>
    </source>
</evidence>
<dbReference type="Pfam" id="PF11618">
    <property type="entry name" value="C2-C2_1"/>
    <property type="match status" value="2"/>
</dbReference>
<accession>A0A8C5B1R9</accession>
<keyword evidence="3 6" id="KW-0175">Coiled coil</keyword>
<dbReference type="InterPro" id="IPR021656">
    <property type="entry name" value="C2-C2_1"/>
</dbReference>
<dbReference type="SUPFAM" id="SSF49562">
    <property type="entry name" value="C2 domain (Calcium/lipid-binding domain, CaLB)"/>
    <property type="match status" value="2"/>
</dbReference>
<dbReference type="AlphaFoldDB" id="A0A8C5B1R9"/>
<keyword evidence="10" id="KW-1185">Reference proteome</keyword>
<feature type="coiled-coil region" evidence="6">
    <location>
        <begin position="321"/>
        <end position="386"/>
    </location>
</feature>
<dbReference type="GO" id="GO:1905515">
    <property type="term" value="P:non-motile cilium assembly"/>
    <property type="evidence" value="ECO:0007669"/>
    <property type="project" value="TreeGrafter"/>
</dbReference>
<dbReference type="GO" id="GO:0005856">
    <property type="term" value="C:cytoskeleton"/>
    <property type="evidence" value="ECO:0007669"/>
    <property type="project" value="UniProtKB-ARBA"/>
</dbReference>
<proteinExistence type="inferred from homology"/>
<dbReference type="CDD" id="cd00030">
    <property type="entry name" value="C2"/>
    <property type="match status" value="1"/>
</dbReference>
<evidence type="ECO:0000256" key="6">
    <source>
        <dbReference type="SAM" id="Coils"/>
    </source>
</evidence>
<reference evidence="9" key="1">
    <citation type="submission" date="2025-08" db="UniProtKB">
        <authorList>
            <consortium name="Ensembl"/>
        </authorList>
    </citation>
    <scope>IDENTIFICATION</scope>
</reference>
<feature type="coiled-coil region" evidence="6">
    <location>
        <begin position="219"/>
        <end position="267"/>
    </location>
</feature>
<organism evidence="9 10">
    <name type="scientific">Gadus morhua</name>
    <name type="common">Atlantic cod</name>
    <dbReference type="NCBI Taxonomy" id="8049"/>
    <lineage>
        <taxon>Eukaryota</taxon>
        <taxon>Metazoa</taxon>
        <taxon>Chordata</taxon>
        <taxon>Craniata</taxon>
        <taxon>Vertebrata</taxon>
        <taxon>Euteleostomi</taxon>
        <taxon>Actinopterygii</taxon>
        <taxon>Neopterygii</taxon>
        <taxon>Teleostei</taxon>
        <taxon>Neoteleostei</taxon>
        <taxon>Acanthomorphata</taxon>
        <taxon>Zeiogadaria</taxon>
        <taxon>Gadariae</taxon>
        <taxon>Gadiformes</taxon>
        <taxon>Gadoidei</taxon>
        <taxon>Gadidae</taxon>
        <taxon>Gadus</taxon>
    </lineage>
</organism>
<dbReference type="PANTHER" id="PTHR14240">
    <property type="entry name" value="RETINITIS PIGMENTOSA GTPASE REGULATOR-INTERACTING PROTEIN"/>
    <property type="match status" value="1"/>
</dbReference>
<dbReference type="GeneTree" id="ENSGT00520000055620"/>